<feature type="compositionally biased region" description="Gly residues" evidence="2">
    <location>
        <begin position="58"/>
        <end position="73"/>
    </location>
</feature>
<dbReference type="EMBL" id="JACYXC010000009">
    <property type="protein sequence ID" value="MBH5338833.1"/>
    <property type="molecule type" value="Genomic_DNA"/>
</dbReference>
<dbReference type="PANTHER" id="PTHR34823:SF1">
    <property type="entry name" value="CHITIN-BINDING TYPE-4 DOMAIN-CONTAINING PROTEIN"/>
    <property type="match status" value="1"/>
</dbReference>
<name>A0ABS0NUE4_9ACTN</name>
<keyword evidence="1" id="KW-0732">Signal</keyword>
<organism evidence="4 5">
    <name type="scientific">Streptomyces pactum</name>
    <dbReference type="NCBI Taxonomy" id="68249"/>
    <lineage>
        <taxon>Bacteria</taxon>
        <taxon>Bacillati</taxon>
        <taxon>Actinomycetota</taxon>
        <taxon>Actinomycetes</taxon>
        <taxon>Kitasatosporales</taxon>
        <taxon>Streptomycetaceae</taxon>
        <taxon>Streptomyces</taxon>
    </lineage>
</organism>
<sequence length="188" mass="19965">MGIGIAAASILATGGSATGHGYTESPISRQKLCANGTVQNCGQIQWEPQSVEGPKGFPNGGPADGAICSGGNGQFAQLDDPRGGKWPTTKLTSGADHTFNWRFTAAHATTDWRYYVTKDGYDPSQKVTRANLELTPFLTVPYNGKRPPFTFSHTGKLPSGKSGHHVIVAVWTIADTGNAFYACSDVQF</sequence>
<dbReference type="CDD" id="cd21177">
    <property type="entry name" value="LPMO_AA10"/>
    <property type="match status" value="1"/>
</dbReference>
<dbReference type="PANTHER" id="PTHR34823">
    <property type="entry name" value="GLCNAC-BINDING PROTEIN A"/>
    <property type="match status" value="1"/>
</dbReference>
<keyword evidence="4" id="KW-0503">Monooxygenase</keyword>
<evidence type="ECO:0000256" key="1">
    <source>
        <dbReference type="ARBA" id="ARBA00022729"/>
    </source>
</evidence>
<feature type="domain" description="Chitin-binding type-4" evidence="3">
    <location>
        <begin position="20"/>
        <end position="186"/>
    </location>
</feature>
<dbReference type="Pfam" id="PF03067">
    <property type="entry name" value="LPMO_10"/>
    <property type="match status" value="1"/>
</dbReference>
<keyword evidence="4" id="KW-0560">Oxidoreductase</keyword>
<reference evidence="4 5" key="1">
    <citation type="submission" date="2020-09" db="EMBL/GenBank/DDBJ databases">
        <title>Biosynthesis of the nuclear factor of activated T cells inhibitor NFAT-133 and its congeners in Streptomyces pactum.</title>
        <authorList>
            <person name="Zhou W."/>
            <person name="Posri P."/>
            <person name="Abugrain M.E."/>
            <person name="Weisberg A.J."/>
            <person name="Chang J.H."/>
            <person name="Mahmud T."/>
        </authorList>
    </citation>
    <scope>NUCLEOTIDE SEQUENCE [LARGE SCALE GENOMIC DNA]</scope>
    <source>
        <strain evidence="4 5">ATCC 27456</strain>
    </source>
</reference>
<feature type="region of interest" description="Disordered" evidence="2">
    <location>
        <begin position="49"/>
        <end position="85"/>
    </location>
</feature>
<dbReference type="GO" id="GO:0004497">
    <property type="term" value="F:monooxygenase activity"/>
    <property type="evidence" value="ECO:0007669"/>
    <property type="project" value="UniProtKB-KW"/>
</dbReference>
<dbReference type="Proteomes" id="UP000807371">
    <property type="component" value="Unassembled WGS sequence"/>
</dbReference>
<protein>
    <submittedName>
        <fullName evidence="4">Lytic polysaccharide monooxygenase</fullName>
    </submittedName>
</protein>
<evidence type="ECO:0000313" key="4">
    <source>
        <dbReference type="EMBL" id="MBH5338833.1"/>
    </source>
</evidence>
<evidence type="ECO:0000259" key="3">
    <source>
        <dbReference type="Pfam" id="PF03067"/>
    </source>
</evidence>
<dbReference type="InterPro" id="IPR014756">
    <property type="entry name" value="Ig_E-set"/>
</dbReference>
<comment type="caution">
    <text evidence="4">The sequence shown here is derived from an EMBL/GenBank/DDBJ whole genome shotgun (WGS) entry which is preliminary data.</text>
</comment>
<gene>
    <name evidence="4" type="ORF">IHE55_30305</name>
</gene>
<evidence type="ECO:0000256" key="2">
    <source>
        <dbReference type="SAM" id="MobiDB-lite"/>
    </source>
</evidence>
<dbReference type="InterPro" id="IPR051024">
    <property type="entry name" value="GlcNAc_Chitin_IntDeg"/>
</dbReference>
<proteinExistence type="predicted"/>
<evidence type="ECO:0000313" key="5">
    <source>
        <dbReference type="Proteomes" id="UP000807371"/>
    </source>
</evidence>
<dbReference type="InterPro" id="IPR004302">
    <property type="entry name" value="Cellulose/chitin-bd_N"/>
</dbReference>
<keyword evidence="5" id="KW-1185">Reference proteome</keyword>
<dbReference type="Gene3D" id="2.70.50.50">
    <property type="entry name" value="chitin-binding protein cbp21"/>
    <property type="match status" value="1"/>
</dbReference>
<accession>A0ABS0NUE4</accession>
<dbReference type="SUPFAM" id="SSF81296">
    <property type="entry name" value="E set domains"/>
    <property type="match status" value="1"/>
</dbReference>